<dbReference type="AlphaFoldDB" id="A0A939PD44"/>
<keyword evidence="3" id="KW-1185">Reference proteome</keyword>
<feature type="region of interest" description="Disordered" evidence="1">
    <location>
        <begin position="1"/>
        <end position="24"/>
    </location>
</feature>
<evidence type="ECO:0000256" key="1">
    <source>
        <dbReference type="SAM" id="MobiDB-lite"/>
    </source>
</evidence>
<reference evidence="2" key="1">
    <citation type="submission" date="2021-03" db="EMBL/GenBank/DDBJ databases">
        <authorList>
            <person name="Kanchanasin P."/>
            <person name="Saeng-In P."/>
            <person name="Phongsopitanun W."/>
            <person name="Yuki M."/>
            <person name="Kudo T."/>
            <person name="Ohkuma M."/>
            <person name="Tanasupawat S."/>
        </authorList>
    </citation>
    <scope>NUCLEOTIDE SEQUENCE</scope>
    <source>
        <strain evidence="2">GKU 128</strain>
    </source>
</reference>
<feature type="compositionally biased region" description="Low complexity" evidence="1">
    <location>
        <begin position="1"/>
        <end position="19"/>
    </location>
</feature>
<organism evidence="2 3">
    <name type="scientific">Actinomadura barringtoniae</name>
    <dbReference type="NCBI Taxonomy" id="1427535"/>
    <lineage>
        <taxon>Bacteria</taxon>
        <taxon>Bacillati</taxon>
        <taxon>Actinomycetota</taxon>
        <taxon>Actinomycetes</taxon>
        <taxon>Streptosporangiales</taxon>
        <taxon>Thermomonosporaceae</taxon>
        <taxon>Actinomadura</taxon>
    </lineage>
</organism>
<name>A0A939PD44_9ACTN</name>
<dbReference type="EMBL" id="JAGEOJ010000010">
    <property type="protein sequence ID" value="MBO2450410.1"/>
    <property type="molecule type" value="Genomic_DNA"/>
</dbReference>
<proteinExistence type="predicted"/>
<dbReference type="RefSeq" id="WP_208258283.1">
    <property type="nucleotide sequence ID" value="NZ_JAGEOJ010000010.1"/>
</dbReference>
<dbReference type="Proteomes" id="UP000669179">
    <property type="component" value="Unassembled WGS sequence"/>
</dbReference>
<gene>
    <name evidence="2" type="ORF">J4573_25130</name>
</gene>
<evidence type="ECO:0000313" key="2">
    <source>
        <dbReference type="EMBL" id="MBO2450410.1"/>
    </source>
</evidence>
<protein>
    <submittedName>
        <fullName evidence="2">Uncharacterized protein</fullName>
    </submittedName>
</protein>
<accession>A0A939PD44</accession>
<comment type="caution">
    <text evidence="2">The sequence shown here is derived from an EMBL/GenBank/DDBJ whole genome shotgun (WGS) entry which is preliminary data.</text>
</comment>
<sequence length="66" mass="6724">MIRPGRAPGSSPGPGTRASKTPSAGTIPAEIFGVIWGLGVIAIANKPFLRRLSAKNPGPGTHARHA</sequence>
<evidence type="ECO:0000313" key="3">
    <source>
        <dbReference type="Proteomes" id="UP000669179"/>
    </source>
</evidence>